<keyword evidence="2" id="KW-1185">Reference proteome</keyword>
<proteinExistence type="predicted"/>
<dbReference type="RefSeq" id="WP_344856441.1">
    <property type="nucleotide sequence ID" value="NZ_BAAAUT010000006.1"/>
</dbReference>
<evidence type="ECO:0000313" key="1">
    <source>
        <dbReference type="EMBL" id="GAA3121492.1"/>
    </source>
</evidence>
<dbReference type="Proteomes" id="UP001500320">
    <property type="component" value="Unassembled WGS sequence"/>
</dbReference>
<reference evidence="2" key="1">
    <citation type="journal article" date="2019" name="Int. J. Syst. Evol. Microbiol.">
        <title>The Global Catalogue of Microorganisms (GCM) 10K type strain sequencing project: providing services to taxonomists for standard genome sequencing and annotation.</title>
        <authorList>
            <consortium name="The Broad Institute Genomics Platform"/>
            <consortium name="The Broad Institute Genome Sequencing Center for Infectious Disease"/>
            <person name="Wu L."/>
            <person name="Ma J."/>
        </authorList>
    </citation>
    <scope>NUCLEOTIDE SEQUENCE [LARGE SCALE GENOMIC DNA]</scope>
    <source>
        <strain evidence="2">JCM 9373</strain>
    </source>
</reference>
<organism evidence="1 2">
    <name type="scientific">Planomonospora alba</name>
    <dbReference type="NCBI Taxonomy" id="161354"/>
    <lineage>
        <taxon>Bacteria</taxon>
        <taxon>Bacillati</taxon>
        <taxon>Actinomycetota</taxon>
        <taxon>Actinomycetes</taxon>
        <taxon>Streptosporangiales</taxon>
        <taxon>Streptosporangiaceae</taxon>
        <taxon>Planomonospora</taxon>
    </lineage>
</organism>
<dbReference type="EMBL" id="BAAAUT010000006">
    <property type="protein sequence ID" value="GAA3121492.1"/>
    <property type="molecule type" value="Genomic_DNA"/>
</dbReference>
<gene>
    <name evidence="1" type="ORF">GCM10010466_10510</name>
</gene>
<accession>A0ABP6MPM9</accession>
<evidence type="ECO:0000313" key="2">
    <source>
        <dbReference type="Proteomes" id="UP001500320"/>
    </source>
</evidence>
<sequence length="78" mass="9025">MSGGCGLRDLWLHIWPQARTGFPEDIETQFRLETEVLDIVRRIRAQLVDASGHYGIQFQALLHAELRRAELTPTRDRP</sequence>
<protein>
    <submittedName>
        <fullName evidence="1">Uncharacterized protein</fullName>
    </submittedName>
</protein>
<comment type="caution">
    <text evidence="1">The sequence shown here is derived from an EMBL/GenBank/DDBJ whole genome shotgun (WGS) entry which is preliminary data.</text>
</comment>
<name>A0ABP6MPM9_9ACTN</name>